<dbReference type="SUPFAM" id="SSF51679">
    <property type="entry name" value="Bacterial luciferase-like"/>
    <property type="match status" value="1"/>
</dbReference>
<proteinExistence type="inferred from homology"/>
<keyword evidence="4" id="KW-0503">Monooxygenase</keyword>
<reference evidence="8" key="1">
    <citation type="journal article" date="2019" name="Int. J. Syst. Evol. Microbiol.">
        <title>The Global Catalogue of Microorganisms (GCM) 10K type strain sequencing project: providing services to taxonomists for standard genome sequencing and annotation.</title>
        <authorList>
            <consortium name="The Broad Institute Genomics Platform"/>
            <consortium name="The Broad Institute Genome Sequencing Center for Infectious Disease"/>
            <person name="Wu L."/>
            <person name="Ma J."/>
        </authorList>
    </citation>
    <scope>NUCLEOTIDE SEQUENCE [LARGE SCALE GENOMIC DNA]</scope>
    <source>
        <strain evidence="8">CCM 7043</strain>
    </source>
</reference>
<dbReference type="InterPro" id="IPR011251">
    <property type="entry name" value="Luciferase-like_dom"/>
</dbReference>
<keyword evidence="1" id="KW-0285">Flavoprotein</keyword>
<evidence type="ECO:0000256" key="1">
    <source>
        <dbReference type="ARBA" id="ARBA00022630"/>
    </source>
</evidence>
<evidence type="ECO:0000256" key="5">
    <source>
        <dbReference type="ARBA" id="ARBA00033748"/>
    </source>
</evidence>
<dbReference type="EC" id="1.-.-.-" evidence="7"/>
<protein>
    <submittedName>
        <fullName evidence="7">LLM class flavin-dependent oxidoreductase</fullName>
        <ecNumber evidence="7">1.-.-.-</ecNumber>
    </submittedName>
</protein>
<feature type="domain" description="Luciferase-like" evidence="6">
    <location>
        <begin position="18"/>
        <end position="388"/>
    </location>
</feature>
<evidence type="ECO:0000256" key="4">
    <source>
        <dbReference type="ARBA" id="ARBA00023033"/>
    </source>
</evidence>
<dbReference type="InterPro" id="IPR036661">
    <property type="entry name" value="Luciferase-like_sf"/>
</dbReference>
<gene>
    <name evidence="7" type="ORF">ACFSJD_20290</name>
</gene>
<name>A0ABW4EWN1_9PSEU</name>
<dbReference type="NCBIfam" id="TIGR03860">
    <property type="entry name" value="FMN_nitrolo"/>
    <property type="match status" value="1"/>
</dbReference>
<evidence type="ECO:0000256" key="3">
    <source>
        <dbReference type="ARBA" id="ARBA00023002"/>
    </source>
</evidence>
<dbReference type="PANTHER" id="PTHR30011">
    <property type="entry name" value="ALKANESULFONATE MONOOXYGENASE-RELATED"/>
    <property type="match status" value="1"/>
</dbReference>
<dbReference type="PIRSF" id="PIRSF000337">
    <property type="entry name" value="NTA_MOA"/>
    <property type="match status" value="1"/>
</dbReference>
<dbReference type="GO" id="GO:0016491">
    <property type="term" value="F:oxidoreductase activity"/>
    <property type="evidence" value="ECO:0007669"/>
    <property type="project" value="UniProtKB-KW"/>
</dbReference>
<evidence type="ECO:0000313" key="7">
    <source>
        <dbReference type="EMBL" id="MFD1519846.1"/>
    </source>
</evidence>
<evidence type="ECO:0000256" key="2">
    <source>
        <dbReference type="ARBA" id="ARBA00022643"/>
    </source>
</evidence>
<organism evidence="7 8">
    <name type="scientific">Pseudonocardia yunnanensis</name>
    <dbReference type="NCBI Taxonomy" id="58107"/>
    <lineage>
        <taxon>Bacteria</taxon>
        <taxon>Bacillati</taxon>
        <taxon>Actinomycetota</taxon>
        <taxon>Actinomycetes</taxon>
        <taxon>Pseudonocardiales</taxon>
        <taxon>Pseudonocardiaceae</taxon>
        <taxon>Pseudonocardia</taxon>
    </lineage>
</organism>
<keyword evidence="2" id="KW-0288">FMN</keyword>
<dbReference type="Gene3D" id="3.20.20.30">
    <property type="entry name" value="Luciferase-like domain"/>
    <property type="match status" value="1"/>
</dbReference>
<accession>A0ABW4EWN1</accession>
<dbReference type="InterPro" id="IPR016215">
    <property type="entry name" value="NTA_MOA"/>
</dbReference>
<comment type="caution">
    <text evidence="7">The sequence shown here is derived from an EMBL/GenBank/DDBJ whole genome shotgun (WGS) entry which is preliminary data.</text>
</comment>
<keyword evidence="3 7" id="KW-0560">Oxidoreductase</keyword>
<dbReference type="PANTHER" id="PTHR30011:SF16">
    <property type="entry name" value="C2H2 FINGER DOMAIN TRANSCRIPTION FACTOR (EUROFUNG)-RELATED"/>
    <property type="match status" value="1"/>
</dbReference>
<dbReference type="EMBL" id="JBHUCO010000021">
    <property type="protein sequence ID" value="MFD1519846.1"/>
    <property type="molecule type" value="Genomic_DNA"/>
</dbReference>
<evidence type="ECO:0000259" key="6">
    <source>
        <dbReference type="Pfam" id="PF00296"/>
    </source>
</evidence>
<dbReference type="InterPro" id="IPR051260">
    <property type="entry name" value="Diverse_substr_monoxygenases"/>
</dbReference>
<comment type="similarity">
    <text evidence="5">Belongs to the NtaA/SnaA/DszA monooxygenase family.</text>
</comment>
<dbReference type="CDD" id="cd01095">
    <property type="entry name" value="Nitrilotriacetate_monoxgenase"/>
    <property type="match status" value="1"/>
</dbReference>
<evidence type="ECO:0000313" key="8">
    <source>
        <dbReference type="Proteomes" id="UP001597114"/>
    </source>
</evidence>
<dbReference type="RefSeq" id="WP_344723487.1">
    <property type="nucleotide sequence ID" value="NZ_BAAAUS010000020.1"/>
</dbReference>
<sequence>MDNRMILVTGVYPVGGHLAGWRHPTAYPDIVMNLDAMIDLARTAERGKLQALFLADGNAVRQMDKTALFEASAPSDRPASFEPTTLMAAISQHTEHIGLFATATTTYEQPYLLARKFSSLDHLSGGRAIWNVVTTSYPGDAVNFGGAFPEKTDRYKRAREFVEVCKGLWDSWAADAFPQDKTTGQFLDSGRVHTLDHHGESFTVRGPLNLARSPQGYPVLFMAGQSESGRELAAQHADCLFSVAQTKEESIEVVRDIKGRMAKYGREPHELKIIPGVRVNVAQSRAEALALYRELNALVSPALGVQYLSSMVKEDLAPYPLDGPLPDLSAEVNGITSRRQSVWEMASRENLTIRQTYQRLLAADDTPPFTGTEAEVADELEDWFRSGACDGFMLSVPTLPLGLERVVDLLVPELQRRGIFHDDYSGATLREELGLRVPSNPHFTPQMV</sequence>
<dbReference type="Proteomes" id="UP001597114">
    <property type="component" value="Unassembled WGS sequence"/>
</dbReference>
<dbReference type="Pfam" id="PF00296">
    <property type="entry name" value="Bac_luciferase"/>
    <property type="match status" value="1"/>
</dbReference>
<keyword evidence="8" id="KW-1185">Reference proteome</keyword>